<dbReference type="Proteomes" id="UP000815325">
    <property type="component" value="Unassembled WGS sequence"/>
</dbReference>
<keyword evidence="3" id="KW-1185">Reference proteome</keyword>
<feature type="region of interest" description="Disordered" evidence="1">
    <location>
        <begin position="572"/>
        <end position="607"/>
    </location>
</feature>
<evidence type="ECO:0000313" key="2">
    <source>
        <dbReference type="EMBL" id="KAF5837547.1"/>
    </source>
</evidence>
<feature type="region of interest" description="Disordered" evidence="1">
    <location>
        <begin position="496"/>
        <end position="524"/>
    </location>
</feature>
<feature type="compositionally biased region" description="Acidic residues" evidence="1">
    <location>
        <begin position="572"/>
        <end position="585"/>
    </location>
</feature>
<comment type="caution">
    <text evidence="2">The sequence shown here is derived from an EMBL/GenBank/DDBJ whole genome shotgun (WGS) entry which is preliminary data.</text>
</comment>
<accession>A0ABQ7GSF2</accession>
<name>A0ABQ7GSF2_DUNSA</name>
<protein>
    <recommendedName>
        <fullName evidence="4">Ubiquitin-like domain-containing protein</fullName>
    </recommendedName>
</protein>
<sequence>MAPRLRIEFAAGLLPATLHRSWFFPSEEVQSIAALTQELQRRFHLGTQRLLLVLDGFTVPSDAPLQCLRDGDVLLVAPEQDMSSLGGSKAQQGAVTSLLDLPNDLIMIILCEASCYRTLRAASCCCKRLHSLKQQLASQACYAQGVALHRDTSKLKTAITDAAEEAMSRMRGSVTFGIVLVQGHDQGYTTSAMPGPSRGRGRGRPTRHLPPMHCKNYLIDPAYVLQNCLRDYQGVPVIGCGGVGNIRHFSGSRMRRGMRNTWNMRLAKFRSKLAEEERRRNGVVVLLGYEPGCRAVPFVDLSDCQDPTCLEMTHRRPDIQPYTKPSVSMLSWLSTANGIKGSLAVGGANTSEWVPSEAAEAAGRAAGEAANASARGAVPWTRAAQDANAAAPLKPRSVWLLGNKPRESCAGVSGLVHWLHKHSKGTISVSGGVVSGGRLFFGPSRIHTGSFPFETATPSFVSPSCWARAWWEPLLDAHFVGLALCDAATAAGSCTGASNVSTSAGERSTSASGTGATSDGTGDVSSLQLDARANAAAGGGAAGGAASCAHHSAVPERNDAGVWAVWEPELLESEDSEGNAEDTLGDGDQGVWTQGPGELSSKSRRSWNRVGDEVRGLQFSPAAEAGGARLQAHLHAALQALPKEDNDAIEDDDDGIFGD</sequence>
<proteinExistence type="predicted"/>
<evidence type="ECO:0000256" key="1">
    <source>
        <dbReference type="SAM" id="MobiDB-lite"/>
    </source>
</evidence>
<gene>
    <name evidence="2" type="ORF">DUNSADRAFT_4183</name>
</gene>
<evidence type="ECO:0000313" key="3">
    <source>
        <dbReference type="Proteomes" id="UP000815325"/>
    </source>
</evidence>
<organism evidence="2 3">
    <name type="scientific">Dunaliella salina</name>
    <name type="common">Green alga</name>
    <name type="synonym">Protococcus salinus</name>
    <dbReference type="NCBI Taxonomy" id="3046"/>
    <lineage>
        <taxon>Eukaryota</taxon>
        <taxon>Viridiplantae</taxon>
        <taxon>Chlorophyta</taxon>
        <taxon>core chlorophytes</taxon>
        <taxon>Chlorophyceae</taxon>
        <taxon>CS clade</taxon>
        <taxon>Chlamydomonadales</taxon>
        <taxon>Dunaliellaceae</taxon>
        <taxon>Dunaliella</taxon>
    </lineage>
</organism>
<dbReference type="EMBL" id="MU069611">
    <property type="protein sequence ID" value="KAF5837547.1"/>
    <property type="molecule type" value="Genomic_DNA"/>
</dbReference>
<evidence type="ECO:0008006" key="4">
    <source>
        <dbReference type="Google" id="ProtNLM"/>
    </source>
</evidence>
<reference evidence="2" key="1">
    <citation type="submission" date="2017-08" db="EMBL/GenBank/DDBJ databases">
        <authorList>
            <person name="Polle J.E."/>
            <person name="Barry K."/>
            <person name="Cushman J."/>
            <person name="Schmutz J."/>
            <person name="Tran D."/>
            <person name="Hathwaick L.T."/>
            <person name="Yim W.C."/>
            <person name="Jenkins J."/>
            <person name="Mckie-Krisberg Z.M."/>
            <person name="Prochnik S."/>
            <person name="Lindquist E."/>
            <person name="Dockter R.B."/>
            <person name="Adam C."/>
            <person name="Molina H."/>
            <person name="Bunkerborg J."/>
            <person name="Jin E."/>
            <person name="Buchheim M."/>
            <person name="Magnuson J."/>
        </authorList>
    </citation>
    <scope>NUCLEOTIDE SEQUENCE</scope>
    <source>
        <strain evidence="2">CCAP 19/18</strain>
    </source>
</reference>